<evidence type="ECO:0000256" key="2">
    <source>
        <dbReference type="ARBA" id="ARBA00022771"/>
    </source>
</evidence>
<feature type="domain" description="BED-type" evidence="7">
    <location>
        <begin position="343"/>
        <end position="405"/>
    </location>
</feature>
<evidence type="ECO:0000259" key="7">
    <source>
        <dbReference type="PROSITE" id="PS50808"/>
    </source>
</evidence>
<reference evidence="8 9" key="1">
    <citation type="journal article" date="2022" name="Gigascience">
        <title>A chromosome-level genome assembly and annotation of the desert horned lizard, Phrynosoma platyrhinos, provides insight into chromosomal rearrangements among reptiles.</title>
        <authorList>
            <person name="Koochekian N."/>
            <person name="Ascanio A."/>
            <person name="Farleigh K."/>
            <person name="Card D.C."/>
            <person name="Schield D.R."/>
            <person name="Castoe T.A."/>
            <person name="Jezkova T."/>
        </authorList>
    </citation>
    <scope>NUCLEOTIDE SEQUENCE [LARGE SCALE GENOMIC DNA]</scope>
    <source>
        <strain evidence="8">NK-2021</strain>
    </source>
</reference>
<dbReference type="Pfam" id="PF02023">
    <property type="entry name" value="SCAN"/>
    <property type="match status" value="1"/>
</dbReference>
<gene>
    <name evidence="8" type="ORF">JD844_013708</name>
</gene>
<evidence type="ECO:0000256" key="4">
    <source>
        <dbReference type="PROSITE-ProRule" id="PRU00027"/>
    </source>
</evidence>
<dbReference type="PROSITE" id="PS50804">
    <property type="entry name" value="SCAN_BOX"/>
    <property type="match status" value="1"/>
</dbReference>
<dbReference type="SMART" id="SM00431">
    <property type="entry name" value="SCAN"/>
    <property type="match status" value="1"/>
</dbReference>
<dbReference type="InterPro" id="IPR003656">
    <property type="entry name" value="Znf_BED"/>
</dbReference>
<feature type="region of interest" description="Disordered" evidence="5">
    <location>
        <begin position="410"/>
        <end position="447"/>
    </location>
</feature>
<dbReference type="SUPFAM" id="SSF53098">
    <property type="entry name" value="Ribonuclease H-like"/>
    <property type="match status" value="1"/>
</dbReference>
<keyword evidence="3" id="KW-0862">Zinc</keyword>
<accession>A0ABQ7TM71</accession>
<dbReference type="SUPFAM" id="SSF47353">
    <property type="entry name" value="Retrovirus capsid dimerization domain-like"/>
    <property type="match status" value="1"/>
</dbReference>
<evidence type="ECO:0000256" key="5">
    <source>
        <dbReference type="SAM" id="MobiDB-lite"/>
    </source>
</evidence>
<keyword evidence="2 4" id="KW-0863">Zinc-finger</keyword>
<dbReference type="InterPro" id="IPR003309">
    <property type="entry name" value="SCAN_dom"/>
</dbReference>
<feature type="region of interest" description="Disordered" evidence="5">
    <location>
        <begin position="306"/>
        <end position="336"/>
    </location>
</feature>
<evidence type="ECO:0000313" key="8">
    <source>
        <dbReference type="EMBL" id="KAH0630547.1"/>
    </source>
</evidence>
<dbReference type="CDD" id="cd07936">
    <property type="entry name" value="SCAN"/>
    <property type="match status" value="1"/>
</dbReference>
<dbReference type="InterPro" id="IPR012337">
    <property type="entry name" value="RNaseH-like_sf"/>
</dbReference>
<feature type="region of interest" description="Disordered" evidence="5">
    <location>
        <begin position="20"/>
        <end position="62"/>
    </location>
</feature>
<organism evidence="8 9">
    <name type="scientific">Phrynosoma platyrhinos</name>
    <name type="common">Desert horned lizard</name>
    <dbReference type="NCBI Taxonomy" id="52577"/>
    <lineage>
        <taxon>Eukaryota</taxon>
        <taxon>Metazoa</taxon>
        <taxon>Chordata</taxon>
        <taxon>Craniata</taxon>
        <taxon>Vertebrata</taxon>
        <taxon>Euteleostomi</taxon>
        <taxon>Lepidosauria</taxon>
        <taxon>Squamata</taxon>
        <taxon>Bifurcata</taxon>
        <taxon>Unidentata</taxon>
        <taxon>Episquamata</taxon>
        <taxon>Toxicofera</taxon>
        <taxon>Iguania</taxon>
        <taxon>Phrynosomatidae</taxon>
        <taxon>Phrynosomatinae</taxon>
        <taxon>Phrynosoma</taxon>
    </lineage>
</organism>
<feature type="domain" description="SCAN box" evidence="6">
    <location>
        <begin position="161"/>
        <end position="239"/>
    </location>
</feature>
<evidence type="ECO:0000259" key="6">
    <source>
        <dbReference type="PROSITE" id="PS50804"/>
    </source>
</evidence>
<dbReference type="PROSITE" id="PS50808">
    <property type="entry name" value="ZF_BED"/>
    <property type="match status" value="1"/>
</dbReference>
<evidence type="ECO:0000313" key="9">
    <source>
        <dbReference type="Proteomes" id="UP000826234"/>
    </source>
</evidence>
<keyword evidence="9" id="KW-1185">Reference proteome</keyword>
<feature type="compositionally biased region" description="Acidic residues" evidence="5">
    <location>
        <begin position="421"/>
        <end position="434"/>
    </location>
</feature>
<feature type="compositionally biased region" description="Polar residues" evidence="5">
    <location>
        <begin position="310"/>
        <end position="326"/>
    </location>
</feature>
<dbReference type="PANTHER" id="PTHR47501:SF5">
    <property type="entry name" value="HAT C-TERMINAL DIMERISATION DOMAIN-CONTAINING PROTEIN"/>
    <property type="match status" value="1"/>
</dbReference>
<keyword evidence="1" id="KW-0479">Metal-binding</keyword>
<dbReference type="InterPro" id="IPR038269">
    <property type="entry name" value="SCAN_sf"/>
</dbReference>
<evidence type="ECO:0000256" key="1">
    <source>
        <dbReference type="ARBA" id="ARBA00022723"/>
    </source>
</evidence>
<protein>
    <submittedName>
        <fullName evidence="8">Uncharacterized protein</fullName>
    </submittedName>
</protein>
<dbReference type="Gene3D" id="1.10.4020.10">
    <property type="entry name" value="DNA breaking-rejoining enzymes"/>
    <property type="match status" value="1"/>
</dbReference>
<name>A0ABQ7TM71_PHRPL</name>
<proteinExistence type="predicted"/>
<dbReference type="PANTHER" id="PTHR47501">
    <property type="entry name" value="TRANSPOSASE-RELATED"/>
    <property type="match status" value="1"/>
</dbReference>
<dbReference type="Proteomes" id="UP000826234">
    <property type="component" value="Unassembled WGS sequence"/>
</dbReference>
<comment type="caution">
    <text evidence="8">The sequence shown here is derived from an EMBL/GenBank/DDBJ whole genome shotgun (WGS) entry which is preliminary data.</text>
</comment>
<evidence type="ECO:0000256" key="3">
    <source>
        <dbReference type="ARBA" id="ARBA00022833"/>
    </source>
</evidence>
<dbReference type="EMBL" id="JAIPUX010000439">
    <property type="protein sequence ID" value="KAH0630547.1"/>
    <property type="molecule type" value="Genomic_DNA"/>
</dbReference>
<sequence length="1013" mass="114254">MDTAQETGITVFLVPEIKMEEQDPVSHEAEEMKGKDLLKTDRSRVEDNHMVKQEPEEEPSRNWDARLEEFLKTLQPPHLAGEIPQPSEVKQQKDPEMNQMLSQGETEANKQSRGLWVSPKTQPHLIGVAQLEYGTHLDATNYGKGKEKALAGDAAKLEMRRQRFRMSSYQDTEGPQELCRQLQQLCRQWLNPDRNTKERMLELVTLEQFLAIVPADMRSWLWENGPMTCAKAVTLAEDFLQSQQEARDLEQQVSGKCLRESGKENPLVKRLEKMEQLPMFLKTDTENNFLCQGEPGKTAAAKVAAMEGSASETELTDEQAQSQHGQGSPKKDTVQQLMKTATPQQQVPWLGFEEAVSFVSQKGKNVIVQCKYCLPLIKRMRSRVSSASSVKQHLKKAHPDKLNAILEITGGKRSVSPEEPTGFDDDSEDNDGDSDGPPAVRSRRCSKQNVTQKILDRTLMDYIVEEIVPLQTVGKPTFLALVRLGLPKNLTIMCVNTLRDRIEKRVASMRETLTSRMGVVSHVATTTDCWTDGKRRFLGVTAHWISPTTLKREFGALAFKHLKGCLTYSVLVKALRDIYVQYGIHDKVVCMTTDNGSSFVKAFQVFRTKELAGAAGSIVDDNDVNQEQSEMEFVPISEILDTGNQAEENAPELDSKLPPHHMCASYILNLVATHDVEAMISDSSQGSPLGPFRKHFCTLMRKCRKLWSKQNNSMQIAEYIYEQCGMYLTVPKKTRWKAVFEALMQLNKLLSTVPLKVDAIMERCSLARITADECLVLQEYTEIMGPLALSLDILQRENGMFMGYLLPTIHSLDRKLQGLENKPVPYTHCLPLLRGVREALRKRFAGIWENKKLLLAACLHPRFKLDWLDSAQTDRSAVEALLKAELKGAVTEITEGSSEEDQERDNGLLDFFDIRPQQGKLIADLAEEEISKYLKTPSRELSSLLAFPSIQQSFLKYNTGMPSSAAAAHLFCRDGNVMTVERHSLPDDIYEHLILLKQNRAFSLLQVSKHSSV</sequence>